<dbReference type="AlphaFoldDB" id="A0A8J3RIQ7"/>
<comment type="caution">
    <text evidence="2">The sequence shown here is derived from an EMBL/GenBank/DDBJ whole genome shotgun (WGS) entry which is preliminary data.</text>
</comment>
<sequence>MSGGPPDVVGAWLHSYEEDTETAAVYRPADHPFRPSRRPRRGLEFRADGTFTDLRPGPDDRPREVAGRWRSEEDGRLRITFPAGDGAPSDLSVISCADGVLTIAK</sequence>
<name>A0A8J3RIQ7_9ACTN</name>
<dbReference type="RefSeq" id="WP_203890342.1">
    <property type="nucleotide sequence ID" value="NZ_BOOH01000017.1"/>
</dbReference>
<keyword evidence="3" id="KW-1185">Reference proteome</keyword>
<reference evidence="2 3" key="1">
    <citation type="submission" date="2021-01" db="EMBL/GenBank/DDBJ databases">
        <title>Whole genome shotgun sequence of Planobispora longispora NBRC 13918.</title>
        <authorList>
            <person name="Komaki H."/>
            <person name="Tamura T."/>
        </authorList>
    </citation>
    <scope>NUCLEOTIDE SEQUENCE [LARGE SCALE GENOMIC DNA]</scope>
    <source>
        <strain evidence="2 3">NBRC 13918</strain>
    </source>
</reference>
<dbReference type="EMBL" id="BOOH01000017">
    <property type="protein sequence ID" value="GIH75683.1"/>
    <property type="molecule type" value="Genomic_DNA"/>
</dbReference>
<evidence type="ECO:0000256" key="1">
    <source>
        <dbReference type="SAM" id="MobiDB-lite"/>
    </source>
</evidence>
<evidence type="ECO:0000313" key="3">
    <source>
        <dbReference type="Proteomes" id="UP000616724"/>
    </source>
</evidence>
<proteinExistence type="predicted"/>
<accession>A0A8J3RIQ7</accession>
<protein>
    <submittedName>
        <fullName evidence="2">Uncharacterized protein</fullName>
    </submittedName>
</protein>
<organism evidence="2 3">
    <name type="scientific">Planobispora longispora</name>
    <dbReference type="NCBI Taxonomy" id="28887"/>
    <lineage>
        <taxon>Bacteria</taxon>
        <taxon>Bacillati</taxon>
        <taxon>Actinomycetota</taxon>
        <taxon>Actinomycetes</taxon>
        <taxon>Streptosporangiales</taxon>
        <taxon>Streptosporangiaceae</taxon>
        <taxon>Planobispora</taxon>
    </lineage>
</organism>
<feature type="compositionally biased region" description="Basic and acidic residues" evidence="1">
    <location>
        <begin position="56"/>
        <end position="69"/>
    </location>
</feature>
<dbReference type="Proteomes" id="UP000616724">
    <property type="component" value="Unassembled WGS sequence"/>
</dbReference>
<feature type="region of interest" description="Disordered" evidence="1">
    <location>
        <begin position="29"/>
        <end position="69"/>
    </location>
</feature>
<evidence type="ECO:0000313" key="2">
    <source>
        <dbReference type="EMBL" id="GIH75683.1"/>
    </source>
</evidence>
<gene>
    <name evidence="2" type="ORF">Plo01_21120</name>
</gene>